<dbReference type="Proteomes" id="UP000077069">
    <property type="component" value="Unassembled WGS sequence"/>
</dbReference>
<keyword evidence="2" id="KW-1185">Reference proteome</keyword>
<dbReference type="AlphaFoldDB" id="A0A177BT92"/>
<dbReference type="InParanoid" id="A0A177BT92"/>
<accession>A0A177BT92</accession>
<protein>
    <submittedName>
        <fullName evidence="1">Uncharacterized protein</fullName>
    </submittedName>
</protein>
<proteinExistence type="predicted"/>
<organism evidence="1 2">
    <name type="scientific">Paraphaeosphaeria sporulosa</name>
    <dbReference type="NCBI Taxonomy" id="1460663"/>
    <lineage>
        <taxon>Eukaryota</taxon>
        <taxon>Fungi</taxon>
        <taxon>Dikarya</taxon>
        <taxon>Ascomycota</taxon>
        <taxon>Pezizomycotina</taxon>
        <taxon>Dothideomycetes</taxon>
        <taxon>Pleosporomycetidae</taxon>
        <taxon>Pleosporales</taxon>
        <taxon>Massarineae</taxon>
        <taxon>Didymosphaeriaceae</taxon>
        <taxon>Paraphaeosphaeria</taxon>
    </lineage>
</organism>
<reference evidence="1 2" key="1">
    <citation type="submission" date="2016-05" db="EMBL/GenBank/DDBJ databases">
        <title>Comparative analysis of secretome profiles of manganese(II)-oxidizing ascomycete fungi.</title>
        <authorList>
            <consortium name="DOE Joint Genome Institute"/>
            <person name="Zeiner C.A."/>
            <person name="Purvine S.O."/>
            <person name="Zink E.M."/>
            <person name="Wu S."/>
            <person name="Pasa-Tolic L."/>
            <person name="Chaput D.L."/>
            <person name="Haridas S."/>
            <person name="Grigoriev I.V."/>
            <person name="Santelli C.M."/>
            <person name="Hansel C.M."/>
        </authorList>
    </citation>
    <scope>NUCLEOTIDE SEQUENCE [LARGE SCALE GENOMIC DNA]</scope>
    <source>
        <strain evidence="1 2">AP3s5-JAC2a</strain>
    </source>
</reference>
<dbReference type="EMBL" id="KV441568">
    <property type="protein sequence ID" value="OAF98524.1"/>
    <property type="molecule type" value="Genomic_DNA"/>
</dbReference>
<gene>
    <name evidence="1" type="ORF">CC84DRAFT_1182129</name>
</gene>
<evidence type="ECO:0000313" key="1">
    <source>
        <dbReference type="EMBL" id="OAF98524.1"/>
    </source>
</evidence>
<dbReference type="GeneID" id="28764088"/>
<evidence type="ECO:0000313" key="2">
    <source>
        <dbReference type="Proteomes" id="UP000077069"/>
    </source>
</evidence>
<dbReference type="RefSeq" id="XP_018028890.1">
    <property type="nucleotide sequence ID" value="XM_018180602.1"/>
</dbReference>
<sequence>MGIKAFQPHLEGKYSVPNLGQSIALQQRSIIFSIVDHSVAVKAIACDLTHRKIVLTSTANAPISEQIARFPKLMLPGYDKSNSSSPLILAGDAASRVPTLAARTKLSSRVMLLSPERRTRAAMPSLQSQSTQNTRGGITKLQLNPFDIFEPDVRILATNEETTTIICWFVPIATPLGPPVSAQLCTRSAFATHPGE</sequence>
<name>A0A177BT92_9PLEO</name>